<evidence type="ECO:0000313" key="8">
    <source>
        <dbReference type="EMBL" id="SAM83509.1"/>
    </source>
</evidence>
<dbReference type="OrthoDB" id="6375174at2759"/>
<dbReference type="GO" id="GO:0005737">
    <property type="term" value="C:cytoplasm"/>
    <property type="evidence" value="ECO:0007669"/>
    <property type="project" value="UniProtKB-SubCell"/>
</dbReference>
<accession>A0A1K0G751</accession>
<feature type="compositionally biased region" description="Polar residues" evidence="7">
    <location>
        <begin position="286"/>
        <end position="304"/>
    </location>
</feature>
<evidence type="ECO:0000256" key="2">
    <source>
        <dbReference type="ARBA" id="ARBA00010048"/>
    </source>
</evidence>
<dbReference type="GO" id="GO:0007017">
    <property type="term" value="P:microtubule-based process"/>
    <property type="evidence" value="ECO:0007669"/>
    <property type="project" value="TreeGrafter"/>
</dbReference>
<name>A0A1K0G751_9BASI</name>
<dbReference type="Pfam" id="PF02996">
    <property type="entry name" value="Prefoldin"/>
    <property type="match status" value="1"/>
</dbReference>
<dbReference type="InterPro" id="IPR009053">
    <property type="entry name" value="Prefoldin"/>
</dbReference>
<evidence type="ECO:0000256" key="7">
    <source>
        <dbReference type="SAM" id="MobiDB-lite"/>
    </source>
</evidence>
<feature type="compositionally biased region" description="Polar residues" evidence="7">
    <location>
        <begin position="1"/>
        <end position="21"/>
    </location>
</feature>
<dbReference type="FunFam" id="3.90.190.10:FF:000035">
    <property type="entry name" value="Tyrosine phosphatase, putative"/>
    <property type="match status" value="1"/>
</dbReference>
<dbReference type="Gene3D" id="3.90.190.10">
    <property type="entry name" value="Protein tyrosine phosphatase superfamily"/>
    <property type="match status" value="1"/>
</dbReference>
<dbReference type="InterPro" id="IPR004127">
    <property type="entry name" value="Prefoldin_subunit_alpha"/>
</dbReference>
<dbReference type="CDD" id="cd23156">
    <property type="entry name" value="Prefoldin_3"/>
    <property type="match status" value="1"/>
</dbReference>
<evidence type="ECO:0000256" key="3">
    <source>
        <dbReference type="ARBA" id="ARBA00011695"/>
    </source>
</evidence>
<keyword evidence="4" id="KW-0963">Cytoplasm</keyword>
<evidence type="ECO:0000313" key="9">
    <source>
        <dbReference type="EMBL" id="SYW82626.1"/>
    </source>
</evidence>
<dbReference type="SUPFAM" id="SSF46579">
    <property type="entry name" value="Prefoldin"/>
    <property type="match status" value="1"/>
</dbReference>
<dbReference type="InterPro" id="IPR020428">
    <property type="entry name" value="PFA-DSPs"/>
</dbReference>
<dbReference type="InterPro" id="IPR016655">
    <property type="entry name" value="PFD3"/>
</dbReference>
<feature type="compositionally biased region" description="Low complexity" evidence="7">
    <location>
        <begin position="310"/>
        <end position="328"/>
    </location>
</feature>
<dbReference type="GO" id="GO:0015631">
    <property type="term" value="F:tubulin binding"/>
    <property type="evidence" value="ECO:0007669"/>
    <property type="project" value="TreeGrafter"/>
</dbReference>
<evidence type="ECO:0000313" key="11">
    <source>
        <dbReference type="Proteomes" id="UP000658997"/>
    </source>
</evidence>
<evidence type="ECO:0000313" key="10">
    <source>
        <dbReference type="Proteomes" id="UP000179920"/>
    </source>
</evidence>
<feature type="region of interest" description="Disordered" evidence="7">
    <location>
        <begin position="1"/>
        <end position="24"/>
    </location>
</feature>
<comment type="subunit">
    <text evidence="3">Heterohexamer of two PFD-alpha type and four PFD-beta type subunits.</text>
</comment>
<evidence type="ECO:0000256" key="1">
    <source>
        <dbReference type="ARBA" id="ARBA00004496"/>
    </source>
</evidence>
<dbReference type="GO" id="GO:0016272">
    <property type="term" value="C:prefoldin complex"/>
    <property type="evidence" value="ECO:0007669"/>
    <property type="project" value="InterPro"/>
</dbReference>
<gene>
    <name evidence="9" type="ORF">UBRO2_04748</name>
    <name evidence="8" type="ORF">UBRO_05500</name>
</gene>
<keyword evidence="11" id="KW-1185">Reference proteome</keyword>
<evidence type="ECO:0000256" key="5">
    <source>
        <dbReference type="ARBA" id="ARBA00022801"/>
    </source>
</evidence>
<sequence>MSTSSSVIAGPSQSRVETNSRGIPHAPFISNVQEYLGGPDEDVEPTLKKFQETMSKYKFMELNTAQRRRGLEEKIPDIRKTLQMVNFLKEKKDDPESIETTFELNDTLFAKAKLDPVDSVHLWLGANVMLEYPIDEAISLLTSKLSGAEKSLGSSKEDLDFLREQITIMEVNTARVHNWDVKRRRERREQLERDGLTGEKDAAKASQASRWLSDDRDASERPALSRNETGEESGRRGVADAIKDQQHAGGTESKAADKASTMATEQQSESDTQIPKAQSIEKPDGNTATTKIEEANGSTGTATWGQKPDAAQSTSTSSTEAVTKSASAEPNAPSVSPASSYNPNPIDRTSNLPTSLTSPATGDLASSTTLIVPPLNFSMVSRGIYRSGHPNERNFEFLRRLNLKSVLYLGTEDYRSNMTNWTASQNIRAFHLRLAINKEPTAEMDEVDVVKALQLILKPENWPILIHCNKGKYRVGCIVGLVRRLQGWSHTSIFEEYSRFAGTKISDLEYIEVFDLSKVTLTS</sequence>
<reference evidence="8" key="1">
    <citation type="submission" date="2016-04" db="EMBL/GenBank/DDBJ databases">
        <authorList>
            <person name="Evans L.H."/>
            <person name="Alamgir A."/>
            <person name="Owens N."/>
            <person name="Weber N.D."/>
            <person name="Virtaneva K."/>
            <person name="Barbian K."/>
            <person name="Babar A."/>
            <person name="Rosenke K."/>
        </authorList>
    </citation>
    <scope>NUCLEOTIDE SEQUENCE</scope>
    <source>
        <strain evidence="8">UB2112</strain>
    </source>
</reference>
<dbReference type="SUPFAM" id="SSF52799">
    <property type="entry name" value="(Phosphotyrosine protein) phosphatases II"/>
    <property type="match status" value="1"/>
</dbReference>
<dbReference type="Proteomes" id="UP000658997">
    <property type="component" value="Unassembled WGS sequence"/>
</dbReference>
<dbReference type="EMBL" id="LT558126">
    <property type="protein sequence ID" value="SAM83509.1"/>
    <property type="molecule type" value="Genomic_DNA"/>
</dbReference>
<organism evidence="8 10">
    <name type="scientific">Ustilago bromivora</name>
    <dbReference type="NCBI Taxonomy" id="307758"/>
    <lineage>
        <taxon>Eukaryota</taxon>
        <taxon>Fungi</taxon>
        <taxon>Dikarya</taxon>
        <taxon>Basidiomycota</taxon>
        <taxon>Ustilaginomycotina</taxon>
        <taxon>Ustilaginomycetes</taxon>
        <taxon>Ustilaginales</taxon>
        <taxon>Ustilaginaceae</taxon>
        <taxon>Ustilago</taxon>
    </lineage>
</organism>
<dbReference type="AlphaFoldDB" id="A0A1K0G751"/>
<dbReference type="PANTHER" id="PTHR12409">
    <property type="entry name" value="PREFOLDIN SUBUNIT 3"/>
    <property type="match status" value="1"/>
</dbReference>
<comment type="similarity">
    <text evidence="2">Belongs to the prefoldin subunit alpha family.</text>
</comment>
<feature type="compositionally biased region" description="Basic and acidic residues" evidence="7">
    <location>
        <begin position="228"/>
        <end position="246"/>
    </location>
</feature>
<reference evidence="10" key="2">
    <citation type="submission" date="2016-04" db="EMBL/GenBank/DDBJ databases">
        <authorList>
            <person name="Guldener U."/>
            <person name="Guldener U."/>
        </authorList>
    </citation>
    <scope>NUCLEOTIDE SEQUENCE [LARGE SCALE GENOMIC DNA]</scope>
    <source>
        <strain evidence="10">UB2112</strain>
    </source>
</reference>
<dbReference type="InterPro" id="IPR004861">
    <property type="entry name" value="Siw14-like"/>
</dbReference>
<dbReference type="Pfam" id="PF03162">
    <property type="entry name" value="Y_phosphatase2"/>
    <property type="match status" value="1"/>
</dbReference>
<dbReference type="Gene3D" id="1.10.287.370">
    <property type="match status" value="1"/>
</dbReference>
<dbReference type="GO" id="GO:0016791">
    <property type="term" value="F:phosphatase activity"/>
    <property type="evidence" value="ECO:0007669"/>
    <property type="project" value="InterPro"/>
</dbReference>
<keyword evidence="5" id="KW-0378">Hydrolase</keyword>
<evidence type="ECO:0000256" key="4">
    <source>
        <dbReference type="ARBA" id="ARBA00022490"/>
    </source>
</evidence>
<reference evidence="9" key="3">
    <citation type="submission" date="2018-08" db="EMBL/GenBank/DDBJ databases">
        <authorList>
            <person name="Guldener U."/>
        </authorList>
    </citation>
    <scope>NUCLEOTIDE SEQUENCE</scope>
    <source>
        <strain evidence="9">UB2</strain>
    </source>
</reference>
<dbReference type="FunFam" id="1.10.287.370:FF:000001">
    <property type="entry name" value="Prefoldin subunit 3"/>
    <property type="match status" value="1"/>
</dbReference>
<dbReference type="EMBL" id="ULHB01000120">
    <property type="protein sequence ID" value="SYW82626.1"/>
    <property type="molecule type" value="Genomic_DNA"/>
</dbReference>
<dbReference type="InterPro" id="IPR029021">
    <property type="entry name" value="Prot-tyrosine_phosphatase-like"/>
</dbReference>
<dbReference type="GO" id="GO:0007021">
    <property type="term" value="P:tubulin complex assembly"/>
    <property type="evidence" value="ECO:0007669"/>
    <property type="project" value="TreeGrafter"/>
</dbReference>
<feature type="compositionally biased region" description="Basic and acidic residues" evidence="7">
    <location>
        <begin position="184"/>
        <end position="203"/>
    </location>
</feature>
<feature type="compositionally biased region" description="Polar residues" evidence="7">
    <location>
        <begin position="261"/>
        <end position="276"/>
    </location>
</feature>
<keyword evidence="6" id="KW-0143">Chaperone</keyword>
<feature type="region of interest" description="Disordered" evidence="7">
    <location>
        <begin position="184"/>
        <end position="365"/>
    </location>
</feature>
<dbReference type="Proteomes" id="UP000179920">
    <property type="component" value="Chromosome X"/>
</dbReference>
<dbReference type="GO" id="GO:0006457">
    <property type="term" value="P:protein folding"/>
    <property type="evidence" value="ECO:0007669"/>
    <property type="project" value="InterPro"/>
</dbReference>
<evidence type="ECO:0000256" key="6">
    <source>
        <dbReference type="ARBA" id="ARBA00023186"/>
    </source>
</evidence>
<comment type="subcellular location">
    <subcellularLocation>
        <location evidence="1">Cytoplasm</location>
    </subcellularLocation>
</comment>
<protein>
    <submittedName>
        <fullName evidence="8">Related to prefoldin subunit 3</fullName>
    </submittedName>
</protein>
<dbReference type="PANTHER" id="PTHR12409:SF0">
    <property type="entry name" value="PREFOLDIN SUBUNIT 3"/>
    <property type="match status" value="1"/>
</dbReference>
<feature type="compositionally biased region" description="Polar residues" evidence="7">
    <location>
        <begin position="333"/>
        <end position="365"/>
    </location>
</feature>
<proteinExistence type="inferred from homology"/>
<dbReference type="PRINTS" id="PR01911">
    <property type="entry name" value="PFDSPHPHTASE"/>
</dbReference>